<dbReference type="Proteomes" id="UP000799424">
    <property type="component" value="Unassembled WGS sequence"/>
</dbReference>
<feature type="compositionally biased region" description="Acidic residues" evidence="1">
    <location>
        <begin position="63"/>
        <end position="80"/>
    </location>
</feature>
<dbReference type="OrthoDB" id="5230585at2759"/>
<evidence type="ECO:0000313" key="3">
    <source>
        <dbReference type="Proteomes" id="UP000799424"/>
    </source>
</evidence>
<evidence type="ECO:0008006" key="4">
    <source>
        <dbReference type="Google" id="ProtNLM"/>
    </source>
</evidence>
<feature type="region of interest" description="Disordered" evidence="1">
    <location>
        <begin position="57"/>
        <end position="80"/>
    </location>
</feature>
<dbReference type="EMBL" id="MU006227">
    <property type="protein sequence ID" value="KAF2825961.1"/>
    <property type="molecule type" value="Genomic_DNA"/>
</dbReference>
<name>A0A6A6ZY79_9PLEO</name>
<evidence type="ECO:0000313" key="2">
    <source>
        <dbReference type="EMBL" id="KAF2825961.1"/>
    </source>
</evidence>
<protein>
    <recommendedName>
        <fullName evidence="4">SRR1-like domain-containing protein</fullName>
    </recommendedName>
</protein>
<dbReference type="PANTHER" id="PTHR42080">
    <property type="entry name" value="SRR1 DOMAIN-CONTAINING PROTEIN"/>
    <property type="match status" value="1"/>
</dbReference>
<proteinExistence type="predicted"/>
<keyword evidence="3" id="KW-1185">Reference proteome</keyword>
<sequence>MYSLLTHLAREEEAVHAKAQEPILISLRNGAVEASGVFSNTRVAQGLTPIVNGVVSKDNDYRPDDDEFVSSGEDEEDADPELDVTHATFDLLTLEIEHDHKPVFTRNMLRPQRPTITVWKAAENANSITVHYMTHVELWPSFQTQFSTILPKSTQLPSISTPYLISSYRRIFDTTNLNPTVMTQWRAKLQHTQHLWTSSTCCAKLIEAVCLGAAKLTSPVTKIHMSVFSIATCLDAFNKTKWPTAPPVQIVAQDPWYEVRDRPLLQELTSSPIKFGLSDLETLLSIDSNTLVVSAFMPIGVPLMQIIAEMFAASSGPAMMLWYCLRNRDAPGVARFLGGMDFWLRDDGGR</sequence>
<dbReference type="PANTHER" id="PTHR42080:SF1">
    <property type="entry name" value="SRR1-LIKE DOMAIN-CONTAINING PROTEIN"/>
    <property type="match status" value="1"/>
</dbReference>
<evidence type="ECO:0000256" key="1">
    <source>
        <dbReference type="SAM" id="MobiDB-lite"/>
    </source>
</evidence>
<accession>A0A6A6ZY79</accession>
<gene>
    <name evidence="2" type="ORF">CC86DRAFT_394753</name>
</gene>
<reference evidence="2" key="1">
    <citation type="journal article" date="2020" name="Stud. Mycol.">
        <title>101 Dothideomycetes genomes: a test case for predicting lifestyles and emergence of pathogens.</title>
        <authorList>
            <person name="Haridas S."/>
            <person name="Albert R."/>
            <person name="Binder M."/>
            <person name="Bloem J."/>
            <person name="Labutti K."/>
            <person name="Salamov A."/>
            <person name="Andreopoulos B."/>
            <person name="Baker S."/>
            <person name="Barry K."/>
            <person name="Bills G."/>
            <person name="Bluhm B."/>
            <person name="Cannon C."/>
            <person name="Castanera R."/>
            <person name="Culley D."/>
            <person name="Daum C."/>
            <person name="Ezra D."/>
            <person name="Gonzalez J."/>
            <person name="Henrissat B."/>
            <person name="Kuo A."/>
            <person name="Liang C."/>
            <person name="Lipzen A."/>
            <person name="Lutzoni F."/>
            <person name="Magnuson J."/>
            <person name="Mondo S."/>
            <person name="Nolan M."/>
            <person name="Ohm R."/>
            <person name="Pangilinan J."/>
            <person name="Park H.-J."/>
            <person name="Ramirez L."/>
            <person name="Alfaro M."/>
            <person name="Sun H."/>
            <person name="Tritt A."/>
            <person name="Yoshinaga Y."/>
            <person name="Zwiers L.-H."/>
            <person name="Turgeon B."/>
            <person name="Goodwin S."/>
            <person name="Spatafora J."/>
            <person name="Crous P."/>
            <person name="Grigoriev I."/>
        </authorList>
    </citation>
    <scope>NUCLEOTIDE SEQUENCE</scope>
    <source>
        <strain evidence="2">CBS 113818</strain>
    </source>
</reference>
<organism evidence="2 3">
    <name type="scientific">Ophiobolus disseminans</name>
    <dbReference type="NCBI Taxonomy" id="1469910"/>
    <lineage>
        <taxon>Eukaryota</taxon>
        <taxon>Fungi</taxon>
        <taxon>Dikarya</taxon>
        <taxon>Ascomycota</taxon>
        <taxon>Pezizomycotina</taxon>
        <taxon>Dothideomycetes</taxon>
        <taxon>Pleosporomycetidae</taxon>
        <taxon>Pleosporales</taxon>
        <taxon>Pleosporineae</taxon>
        <taxon>Phaeosphaeriaceae</taxon>
        <taxon>Ophiobolus</taxon>
    </lineage>
</organism>
<dbReference type="AlphaFoldDB" id="A0A6A6ZY79"/>